<feature type="domain" description="Major facilitator superfamily (MFS) profile" evidence="27">
    <location>
        <begin position="13"/>
        <end position="394"/>
    </location>
</feature>
<feature type="transmembrane region" description="Helical" evidence="26">
    <location>
        <begin position="334"/>
        <end position="357"/>
    </location>
</feature>
<feature type="transmembrane region" description="Helical" evidence="26">
    <location>
        <begin position="49"/>
        <end position="67"/>
    </location>
</feature>
<dbReference type="EMBL" id="JXLI01000010">
    <property type="protein sequence ID" value="KJY56823.1"/>
    <property type="molecule type" value="Genomic_DNA"/>
</dbReference>
<comment type="catalytic activity">
    <reaction evidence="13">
        <text>L-lysyl-L-alpha-amino acid(out) = L-lysyl-L-alpha-amino acid(in)</text>
        <dbReference type="Rhea" id="RHEA:79387"/>
        <dbReference type="ChEBI" id="CHEBI:229965"/>
    </reaction>
</comment>
<feature type="transmembrane region" description="Helical" evidence="26">
    <location>
        <begin position="275"/>
        <end position="294"/>
    </location>
</feature>
<keyword evidence="8" id="KW-0458">Lysosome</keyword>
<comment type="similarity">
    <text evidence="3">Belongs to the major facilitator superfamily.</text>
</comment>
<comment type="catalytic activity">
    <reaction evidence="14">
        <text>L-alpha-aminoacyl-L-lysine(out) = L-alpha-aminoacyl-L-lysine(in)</text>
        <dbReference type="Rhea" id="RHEA:79383"/>
        <dbReference type="ChEBI" id="CHEBI:229966"/>
    </reaction>
</comment>
<dbReference type="PANTHER" id="PTHR23512">
    <property type="entry name" value="MAJOR FACILITATOR SUPERFAMILY DOMAIN-CONTAINING PROTEIN 1"/>
    <property type="match status" value="1"/>
</dbReference>
<evidence type="ECO:0000256" key="15">
    <source>
        <dbReference type="ARBA" id="ARBA00044898"/>
    </source>
</evidence>
<evidence type="ECO:0000256" key="1">
    <source>
        <dbReference type="ARBA" id="ARBA00004155"/>
    </source>
</evidence>
<evidence type="ECO:0000256" key="5">
    <source>
        <dbReference type="ARBA" id="ARBA00022692"/>
    </source>
</evidence>
<reference evidence="28 29" key="1">
    <citation type="submission" date="2015-01" db="EMBL/GenBank/DDBJ databases">
        <title>Comparative genomics of the lactic acid bacteria isolated from the honey bee gut.</title>
        <authorList>
            <person name="Ellegaard K.M."/>
            <person name="Tamarit D."/>
            <person name="Javelind E."/>
            <person name="Olofsson T."/>
            <person name="Andersson S.G."/>
            <person name="Vasquez A."/>
        </authorList>
    </citation>
    <scope>NUCLEOTIDE SEQUENCE [LARGE SCALE GENOMIC DNA]</scope>
    <source>
        <strain evidence="28 29">Hma8</strain>
    </source>
</reference>
<dbReference type="RefSeq" id="WP_046325080.1">
    <property type="nucleotide sequence ID" value="NZ_JAAEEB010000011.1"/>
</dbReference>
<keyword evidence="6 26" id="KW-1133">Transmembrane helix</keyword>
<dbReference type="Proteomes" id="UP000033531">
    <property type="component" value="Unassembled WGS sequence"/>
</dbReference>
<evidence type="ECO:0000259" key="27">
    <source>
        <dbReference type="PROSITE" id="PS50850"/>
    </source>
</evidence>
<comment type="catalytic activity">
    <reaction evidence="15">
        <text>L-aspartyl-L-lysine(out) = L-aspartyl-L-lysine(in)</text>
        <dbReference type="Rhea" id="RHEA:79411"/>
        <dbReference type="ChEBI" id="CHEBI:229953"/>
    </reaction>
</comment>
<dbReference type="Gene3D" id="1.20.1250.20">
    <property type="entry name" value="MFS general substrate transporter like domains"/>
    <property type="match status" value="2"/>
</dbReference>
<evidence type="ECO:0000256" key="10">
    <source>
        <dbReference type="ARBA" id="ARBA00044878"/>
    </source>
</evidence>
<evidence type="ECO:0000256" key="26">
    <source>
        <dbReference type="SAM" id="Phobius"/>
    </source>
</evidence>
<comment type="catalytic activity">
    <reaction evidence="10">
        <text>L-histidyl-glycine(out) = L-histidyl-glycine(in)</text>
        <dbReference type="Rhea" id="RHEA:79395"/>
        <dbReference type="ChEBI" id="CHEBI:229957"/>
    </reaction>
</comment>
<evidence type="ECO:0000256" key="11">
    <source>
        <dbReference type="ARBA" id="ARBA00044881"/>
    </source>
</evidence>
<evidence type="ECO:0000256" key="14">
    <source>
        <dbReference type="ARBA" id="ARBA00044893"/>
    </source>
</evidence>
<sequence length="396" mass="42533">MEKQKLPAYRWVILTIVSLLCFIANYIQFQVSALATVIMPQLHITTAEFSALLMAPMLVAVVLSIPAGSLGDKFGSKKVISVGCILSIIGAFGRFIAANFAMMMIMLLLCGIFISLLNANLIKVLGTWFKQDTDAAMGVFYAASCLGITLAQITSSWFPSVNAAYMFSSVSLLVLTICWIVFVRDTPKGESLPPAEPTMKYLKVAIKSKNTWIVSICAGLGIASTTAYAGFLPQALNLGQHINNSTAGIMSSVVTVGSFFGSLIGPAWCNKLGRYKMFLTVTTLIGAIVMYFTWYTPAGFFLWAMLVINGFFTAISGPIVQAMPIQFPEIGEKYSGSAGGIVGTVSMLISYFIPIIVSKIAGNDYAKNLGIESLIFGLSILCILALPEVGSKAKNK</sequence>
<feature type="transmembrane region" description="Helical" evidence="26">
    <location>
        <begin position="369"/>
        <end position="386"/>
    </location>
</feature>
<evidence type="ECO:0000256" key="8">
    <source>
        <dbReference type="ARBA" id="ARBA00023228"/>
    </source>
</evidence>
<dbReference type="SUPFAM" id="SSF103473">
    <property type="entry name" value="MFS general substrate transporter"/>
    <property type="match status" value="1"/>
</dbReference>
<evidence type="ECO:0000256" key="12">
    <source>
        <dbReference type="ARBA" id="ARBA00044884"/>
    </source>
</evidence>
<evidence type="ECO:0000256" key="19">
    <source>
        <dbReference type="ARBA" id="ARBA00044912"/>
    </source>
</evidence>
<dbReference type="Pfam" id="PF07690">
    <property type="entry name" value="MFS_1"/>
    <property type="match status" value="1"/>
</dbReference>
<comment type="caution">
    <text evidence="28">The sequence shown here is derived from an EMBL/GenBank/DDBJ whole genome shotgun (WGS) entry which is preliminary data.</text>
</comment>
<feature type="transmembrane region" description="Helical" evidence="26">
    <location>
        <begin position="300"/>
        <end position="322"/>
    </location>
</feature>
<feature type="transmembrane region" description="Helical" evidence="26">
    <location>
        <begin position="79"/>
        <end position="97"/>
    </location>
</feature>
<gene>
    <name evidence="28" type="ORF">JF74_11770</name>
</gene>
<accession>A0A0F4LES3</accession>
<dbReference type="GO" id="GO:0005886">
    <property type="term" value="C:plasma membrane"/>
    <property type="evidence" value="ECO:0007669"/>
    <property type="project" value="UniProtKB-SubCell"/>
</dbReference>
<evidence type="ECO:0000256" key="9">
    <source>
        <dbReference type="ARBA" id="ARBA00044876"/>
    </source>
</evidence>
<dbReference type="PROSITE" id="PS50850">
    <property type="entry name" value="MFS"/>
    <property type="match status" value="1"/>
</dbReference>
<dbReference type="InterPro" id="IPR020846">
    <property type="entry name" value="MFS_dom"/>
</dbReference>
<comment type="subunit">
    <text evidence="25">Homodimer. Interacts with lysosomal protein GLMP (via lumenal domain); the interaction starts while both proteins are still in the endoplasmic reticulum and is required for stabilization of MFSD1 in lysosomes but has no direct effect on its targeting to lysosomes or transporter activity.</text>
</comment>
<comment type="catalytic activity">
    <reaction evidence="12">
        <text>L-alpha-aminoacyl-L-histidine(out) = L-alpha-aminoacyl-L-histidine(in)</text>
        <dbReference type="Rhea" id="RHEA:79375"/>
        <dbReference type="ChEBI" id="CHEBI:229967"/>
    </reaction>
</comment>
<proteinExistence type="inferred from homology"/>
<evidence type="ECO:0000256" key="13">
    <source>
        <dbReference type="ARBA" id="ARBA00044891"/>
    </source>
</evidence>
<feature type="transmembrane region" description="Helical" evidence="26">
    <location>
        <begin position="249"/>
        <end position="268"/>
    </location>
</feature>
<keyword evidence="7 26" id="KW-0472">Membrane</keyword>
<evidence type="ECO:0000256" key="22">
    <source>
        <dbReference type="ARBA" id="ARBA00044985"/>
    </source>
</evidence>
<evidence type="ECO:0000256" key="23">
    <source>
        <dbReference type="ARBA" id="ARBA00045018"/>
    </source>
</evidence>
<evidence type="ECO:0000256" key="18">
    <source>
        <dbReference type="ARBA" id="ARBA00044903"/>
    </source>
</evidence>
<comment type="catalytic activity">
    <reaction evidence="17">
        <text>L-lysyl-L-lysine(out) = L-lysyl-L-lysine(in)</text>
        <dbReference type="Rhea" id="RHEA:79403"/>
        <dbReference type="ChEBI" id="CHEBI:229956"/>
    </reaction>
</comment>
<evidence type="ECO:0000256" key="16">
    <source>
        <dbReference type="ARBA" id="ARBA00044899"/>
    </source>
</evidence>
<evidence type="ECO:0000256" key="6">
    <source>
        <dbReference type="ARBA" id="ARBA00022989"/>
    </source>
</evidence>
<dbReference type="InterPro" id="IPR052187">
    <property type="entry name" value="MFSD1"/>
</dbReference>
<evidence type="ECO:0000313" key="28">
    <source>
        <dbReference type="EMBL" id="KJY56823.1"/>
    </source>
</evidence>
<feature type="transmembrane region" description="Helical" evidence="26">
    <location>
        <begin position="103"/>
        <end position="126"/>
    </location>
</feature>
<dbReference type="PANTHER" id="PTHR23512:SF3">
    <property type="entry name" value="MAJOR FACILITATOR SUPERFAMILY DOMAIN-CONTAINING PROTEIN 1"/>
    <property type="match status" value="1"/>
</dbReference>
<evidence type="ECO:0000313" key="29">
    <source>
        <dbReference type="Proteomes" id="UP000033531"/>
    </source>
</evidence>
<comment type="catalytic activity">
    <reaction evidence="21">
        <text>L-lysyl-glycine(out) = L-lysyl-glycine(in)</text>
        <dbReference type="Rhea" id="RHEA:79407"/>
        <dbReference type="ChEBI" id="CHEBI:191202"/>
    </reaction>
</comment>
<evidence type="ECO:0000256" key="3">
    <source>
        <dbReference type="ARBA" id="ARBA00008335"/>
    </source>
</evidence>
<name>A0A0F4LES3_9LACO</name>
<feature type="transmembrane region" description="Helical" evidence="26">
    <location>
        <begin position="12"/>
        <end position="29"/>
    </location>
</feature>
<comment type="function">
    <text evidence="24">Lysosomal dipeptide uniporter that selectively exports lysine, arginine or histidine-containing dipeptides with a net positive charge from the lysosome lumen into the cytosol. Could play a role in a specific type of protein O-glycosylation indirectly regulating macrophages migration and tissue invasion. Also essential for liver homeostasis.</text>
</comment>
<keyword evidence="4" id="KW-0813">Transport</keyword>
<evidence type="ECO:0000256" key="24">
    <source>
        <dbReference type="ARBA" id="ARBA00045709"/>
    </source>
</evidence>
<feature type="transmembrane region" description="Helical" evidence="26">
    <location>
        <begin position="138"/>
        <end position="158"/>
    </location>
</feature>
<dbReference type="GO" id="GO:0022857">
    <property type="term" value="F:transmembrane transporter activity"/>
    <property type="evidence" value="ECO:0007669"/>
    <property type="project" value="InterPro"/>
</dbReference>
<dbReference type="CDD" id="cd06174">
    <property type="entry name" value="MFS"/>
    <property type="match status" value="1"/>
</dbReference>
<dbReference type="OrthoDB" id="9773404at2"/>
<evidence type="ECO:0000256" key="2">
    <source>
        <dbReference type="ARBA" id="ARBA00004651"/>
    </source>
</evidence>
<comment type="catalytic activity">
    <reaction evidence="18">
        <text>L-arginyl-glycine(out) = L-arginyl-glycine(in)</text>
        <dbReference type="Rhea" id="RHEA:79391"/>
        <dbReference type="ChEBI" id="CHEBI:229955"/>
    </reaction>
</comment>
<protein>
    <recommendedName>
        <fullName evidence="22">Lysosomal dipeptide transporter MFSD1</fullName>
    </recommendedName>
    <alternativeName>
        <fullName evidence="23">Major facilitator superfamily domain-containing protein 1</fullName>
    </alternativeName>
</protein>
<comment type="subcellular location">
    <subcellularLocation>
        <location evidence="2">Cell membrane</location>
        <topology evidence="2">Multi-pass membrane protein</topology>
    </subcellularLocation>
    <subcellularLocation>
        <location evidence="1">Lysosome membrane</location>
        <topology evidence="1">Multi-pass membrane protein</topology>
    </subcellularLocation>
</comment>
<evidence type="ECO:0000256" key="17">
    <source>
        <dbReference type="ARBA" id="ARBA00044900"/>
    </source>
</evidence>
<comment type="catalytic activity">
    <reaction evidence="19">
        <text>L-histidyl-L-alpha-amino acid(out) = L-histidyl-L-alpha-amino acid(in)</text>
        <dbReference type="Rhea" id="RHEA:79379"/>
        <dbReference type="ChEBI" id="CHEBI:229964"/>
    </reaction>
</comment>
<evidence type="ECO:0000256" key="21">
    <source>
        <dbReference type="ARBA" id="ARBA00044924"/>
    </source>
</evidence>
<dbReference type="HOGENOM" id="CLU_001265_5_1_9"/>
<dbReference type="AlphaFoldDB" id="A0A0F4LES3"/>
<dbReference type="PATRIC" id="fig|1218507.3.peg.1354"/>
<comment type="catalytic activity">
    <reaction evidence="9">
        <text>L-lysyl-L-alanine(out) = L-lysyl-L-alanine(in)</text>
        <dbReference type="Rhea" id="RHEA:79399"/>
        <dbReference type="ChEBI" id="CHEBI:229954"/>
    </reaction>
</comment>
<organism evidence="28 29">
    <name type="scientific">Lactobacillus melliventris</name>
    <dbReference type="NCBI Taxonomy" id="1218507"/>
    <lineage>
        <taxon>Bacteria</taxon>
        <taxon>Bacillati</taxon>
        <taxon>Bacillota</taxon>
        <taxon>Bacilli</taxon>
        <taxon>Lactobacillales</taxon>
        <taxon>Lactobacillaceae</taxon>
        <taxon>Lactobacillus</taxon>
    </lineage>
</organism>
<keyword evidence="5 26" id="KW-0812">Transmembrane</keyword>
<evidence type="ECO:0000256" key="7">
    <source>
        <dbReference type="ARBA" id="ARBA00023136"/>
    </source>
</evidence>
<comment type="catalytic activity">
    <reaction evidence="16">
        <text>L-arginyl-L-alpha-amino acid(out) = L-arginyl-L-alpha-amino acid(in)</text>
        <dbReference type="Rhea" id="RHEA:79371"/>
        <dbReference type="ChEBI" id="CHEBI:84315"/>
    </reaction>
</comment>
<feature type="transmembrane region" description="Helical" evidence="26">
    <location>
        <begin position="164"/>
        <end position="183"/>
    </location>
</feature>
<dbReference type="InterPro" id="IPR036259">
    <property type="entry name" value="MFS_trans_sf"/>
</dbReference>
<evidence type="ECO:0000256" key="20">
    <source>
        <dbReference type="ARBA" id="ARBA00044919"/>
    </source>
</evidence>
<comment type="catalytic activity">
    <reaction evidence="11">
        <text>L-alpha-aminoacyl-L-arginine(out) = L-alpha-aminoacyl-L-arginine(in)</text>
        <dbReference type="Rhea" id="RHEA:79367"/>
        <dbReference type="ChEBI" id="CHEBI:229968"/>
    </reaction>
</comment>
<dbReference type="STRING" id="1218507.JF74_11770"/>
<comment type="catalytic activity">
    <reaction evidence="20">
        <text>L-alanyl-L-lysine(out) = L-alanyl-L-lysine(in)</text>
        <dbReference type="Rhea" id="RHEA:79415"/>
        <dbReference type="ChEBI" id="CHEBI:192470"/>
    </reaction>
</comment>
<dbReference type="InterPro" id="IPR011701">
    <property type="entry name" value="MFS"/>
</dbReference>
<evidence type="ECO:0000256" key="25">
    <source>
        <dbReference type="ARBA" id="ARBA00046376"/>
    </source>
</evidence>
<dbReference type="GO" id="GO:0005765">
    <property type="term" value="C:lysosomal membrane"/>
    <property type="evidence" value="ECO:0007669"/>
    <property type="project" value="UniProtKB-SubCell"/>
</dbReference>
<feature type="transmembrane region" description="Helical" evidence="26">
    <location>
        <begin position="210"/>
        <end position="229"/>
    </location>
</feature>
<evidence type="ECO:0000256" key="4">
    <source>
        <dbReference type="ARBA" id="ARBA00022448"/>
    </source>
</evidence>